<proteinExistence type="predicted"/>
<sequence>MEVKNVLERIITSDSFPEFVEVDGINVVSKVTVITTAELIDGNIVKGTGVSQTHPDDLDMATEKVGTRIALLRSYIDILNNLGDLKMDHETFETLEQMKSELENEIQAFIDRKTAMYERIRANRTGDMTNKVRHFAISEDGKTSVEVTQ</sequence>
<reference evidence="2 3" key="1">
    <citation type="submission" date="2017-04" db="EMBL/GenBank/DDBJ databases">
        <title>Complete Genome Sequence of Lytic Bacteriophage EF1 Infecting Enterococcus faecalis Isolates.</title>
        <authorList>
            <person name="Kim D."/>
            <person name="Kim Y.J."/>
            <person name="Han B.K."/>
            <person name="Kim H."/>
        </authorList>
    </citation>
    <scope>NUCLEOTIDE SEQUENCE [LARGE SCALE GENOMIC DNA]</scope>
</reference>
<name>A0A249XXI6_9CAUD</name>
<feature type="coiled-coil region" evidence="1">
    <location>
        <begin position="85"/>
        <end position="112"/>
    </location>
</feature>
<keyword evidence="1" id="KW-0175">Coiled coil</keyword>
<organism evidence="2 3">
    <name type="scientific">Enterococcus phage EF1</name>
    <dbReference type="NCBI Taxonomy" id="2025813"/>
    <lineage>
        <taxon>Viruses</taxon>
        <taxon>Duplodnaviria</taxon>
        <taxon>Heunggongvirae</taxon>
        <taxon>Uroviricota</taxon>
        <taxon>Caudoviricetes</taxon>
    </lineage>
</organism>
<evidence type="ECO:0000313" key="2">
    <source>
        <dbReference type="EMBL" id="ASZ76693.1"/>
    </source>
</evidence>
<dbReference type="EMBL" id="MF001358">
    <property type="protein sequence ID" value="ASZ76693.1"/>
    <property type="molecule type" value="Genomic_DNA"/>
</dbReference>
<evidence type="ECO:0000313" key="3">
    <source>
        <dbReference type="Proteomes" id="UP000260005"/>
    </source>
</evidence>
<evidence type="ECO:0000256" key="1">
    <source>
        <dbReference type="SAM" id="Coils"/>
    </source>
</evidence>
<keyword evidence="3" id="KW-1185">Reference proteome</keyword>
<protein>
    <submittedName>
        <fullName evidence="2">Uncharacterized protein</fullName>
    </submittedName>
</protein>
<dbReference type="Proteomes" id="UP000260005">
    <property type="component" value="Segment"/>
</dbReference>
<accession>A0A249XXI6</accession>